<evidence type="ECO:0000256" key="5">
    <source>
        <dbReference type="ARBA" id="ARBA00023315"/>
    </source>
</evidence>
<keyword evidence="6" id="KW-0677">Repeat</keyword>
<comment type="function">
    <text evidence="6">Involved in the biosynthesis of lipid A, a phosphorylated glycolipid that anchors the lipopolysaccharide to the outer membrane of the cell.</text>
</comment>
<dbReference type="Gene3D" id="2.160.10.10">
    <property type="entry name" value="Hexapeptide repeat proteins"/>
    <property type="match status" value="1"/>
</dbReference>
<evidence type="ECO:0000256" key="1">
    <source>
        <dbReference type="ARBA" id="ARBA00022516"/>
    </source>
</evidence>
<dbReference type="InterPro" id="IPR010137">
    <property type="entry name" value="Lipid_A_LpxA"/>
</dbReference>
<dbReference type="SUPFAM" id="SSF51161">
    <property type="entry name" value="Trimeric LpxA-like enzymes"/>
    <property type="match status" value="1"/>
</dbReference>
<dbReference type="Pfam" id="PF00132">
    <property type="entry name" value="Hexapep"/>
    <property type="match status" value="2"/>
</dbReference>
<name>L9U7Q5_9GAMM</name>
<evidence type="ECO:0000256" key="2">
    <source>
        <dbReference type="ARBA" id="ARBA00022556"/>
    </source>
</evidence>
<comment type="subcellular location">
    <subcellularLocation>
        <location evidence="6">Cytoplasm</location>
    </subcellularLocation>
</comment>
<dbReference type="InterPro" id="IPR001451">
    <property type="entry name" value="Hexapep"/>
</dbReference>
<keyword evidence="6" id="KW-0963">Cytoplasm</keyword>
<protein>
    <recommendedName>
        <fullName evidence="6">Acyl-[acyl-carrier-protein]--UDP-N-acetylglucosamine O-acyltransferase</fullName>
        <shortName evidence="6">UDP-N-acetylglucosamine acyltransferase</shortName>
        <ecNumber evidence="6">2.3.1.129</ecNumber>
    </recommendedName>
</protein>
<keyword evidence="3 6" id="KW-0808">Transferase</keyword>
<dbReference type="HAMAP" id="MF_00387">
    <property type="entry name" value="LpxA"/>
    <property type="match status" value="1"/>
</dbReference>
<dbReference type="CDD" id="cd03351">
    <property type="entry name" value="LbH_UDP-GlcNAc_AT"/>
    <property type="match status" value="1"/>
</dbReference>
<dbReference type="Proteomes" id="UP000011651">
    <property type="component" value="Unassembled WGS sequence"/>
</dbReference>
<dbReference type="GO" id="GO:0008780">
    <property type="term" value="F:acyl-[acyl-carrier-protein]-UDP-N-acetylglucosamine O-acyltransferase activity"/>
    <property type="evidence" value="ECO:0007669"/>
    <property type="project" value="UniProtKB-UniRule"/>
</dbReference>
<evidence type="ECO:0000259" key="7">
    <source>
        <dbReference type="Pfam" id="PF13720"/>
    </source>
</evidence>
<evidence type="ECO:0000256" key="4">
    <source>
        <dbReference type="ARBA" id="ARBA00023098"/>
    </source>
</evidence>
<organism evidence="8 9">
    <name type="scientific">Vreelandella titanicae BH1</name>
    <dbReference type="NCBI Taxonomy" id="1204738"/>
    <lineage>
        <taxon>Bacteria</taxon>
        <taxon>Pseudomonadati</taxon>
        <taxon>Pseudomonadota</taxon>
        <taxon>Gammaproteobacteria</taxon>
        <taxon>Oceanospirillales</taxon>
        <taxon>Halomonadaceae</taxon>
        <taxon>Vreelandella</taxon>
    </lineage>
</organism>
<dbReference type="AlphaFoldDB" id="L9U7Q5"/>
<keyword evidence="4 6" id="KW-0443">Lipid metabolism</keyword>
<dbReference type="NCBIfam" id="TIGR01852">
    <property type="entry name" value="lipid_A_lpxA"/>
    <property type="match status" value="1"/>
</dbReference>
<comment type="catalytic activity">
    <reaction evidence="6">
        <text>a (3R)-hydroxyacyl-[ACP] + UDP-N-acetyl-alpha-D-glucosamine = a UDP-3-O-[(3R)-3-hydroxyacyl]-N-acetyl-alpha-D-glucosamine + holo-[ACP]</text>
        <dbReference type="Rhea" id="RHEA:67812"/>
        <dbReference type="Rhea" id="RHEA-COMP:9685"/>
        <dbReference type="Rhea" id="RHEA-COMP:9945"/>
        <dbReference type="ChEBI" id="CHEBI:57705"/>
        <dbReference type="ChEBI" id="CHEBI:64479"/>
        <dbReference type="ChEBI" id="CHEBI:78827"/>
        <dbReference type="ChEBI" id="CHEBI:173225"/>
        <dbReference type="EC" id="2.3.1.129"/>
    </reaction>
</comment>
<dbReference type="InterPro" id="IPR037157">
    <property type="entry name" value="Acetyltransf_C_sf"/>
</dbReference>
<accession>L9U7Q5</accession>
<dbReference type="EMBL" id="AOPO01000022">
    <property type="protein sequence ID" value="ELY20263.1"/>
    <property type="molecule type" value="Genomic_DNA"/>
</dbReference>
<dbReference type="NCBIfam" id="NF003657">
    <property type="entry name" value="PRK05289.1"/>
    <property type="match status" value="1"/>
</dbReference>
<comment type="caution">
    <text evidence="8">The sequence shown here is derived from an EMBL/GenBank/DDBJ whole genome shotgun (WGS) entry which is preliminary data.</text>
</comment>
<evidence type="ECO:0000313" key="9">
    <source>
        <dbReference type="Proteomes" id="UP000011651"/>
    </source>
</evidence>
<dbReference type="Gene3D" id="1.20.1180.10">
    <property type="entry name" value="Udp N-acetylglucosamine O-acyltransferase, C-terminal domain"/>
    <property type="match status" value="1"/>
</dbReference>
<evidence type="ECO:0000256" key="3">
    <source>
        <dbReference type="ARBA" id="ARBA00022679"/>
    </source>
</evidence>
<sequence>MCREEGGLIHPTALVDPAARLADDVEVGPFSIIGPDVTIGAGSVIGPHVVVKGPTSLGERTRIFQFASVGEDCQDKKYAGEPTRLVMGDDNVIREGATIHRGTVQDRSETTIGSRNLFMAYVHVGHDCVIGNDCILANQVTLAGHVTVGDHAILGGLAAVHQFCHFGDHAMAGGGSIITKDTPAYIMINGNPAEARGLNLVGLKRRGFSREAISALTTAYKMVYRQGLTTEQALVEMRSRFDLPEIEHFAASIERSTRGITR</sequence>
<comment type="subunit">
    <text evidence="6">Homotrimer.</text>
</comment>
<dbReference type="PANTHER" id="PTHR43480:SF1">
    <property type="entry name" value="ACYL-[ACYL-CARRIER-PROTEIN]--UDP-N-ACETYLGLUCOSAMINE O-ACYLTRANSFERASE, MITOCHONDRIAL-RELATED"/>
    <property type="match status" value="1"/>
</dbReference>
<reference evidence="8 9" key="1">
    <citation type="journal article" date="2013" name="Genome Announc.">
        <title>Draft Genome of the Marine Gammaproteobacterium Halomonas titanicae.</title>
        <authorList>
            <person name="Sanchez-Porro C."/>
            <person name="de la Haba R.R."/>
            <person name="Cruz-Hernandez N."/>
            <person name="Gonzalez J.M."/>
            <person name="Reyes-Guirao C."/>
            <person name="Navarro-Sampedro L."/>
            <person name="Carballo M."/>
            <person name="Ventosa A."/>
        </authorList>
    </citation>
    <scope>NUCLEOTIDE SEQUENCE [LARGE SCALE GENOMIC DNA]</scope>
    <source>
        <strain evidence="8 9">BH1</strain>
    </source>
</reference>
<dbReference type="GO" id="GO:0009245">
    <property type="term" value="P:lipid A biosynthetic process"/>
    <property type="evidence" value="ECO:0007669"/>
    <property type="project" value="UniProtKB-UniRule"/>
</dbReference>
<keyword evidence="2 6" id="KW-0441">Lipid A biosynthesis</keyword>
<proteinExistence type="inferred from homology"/>
<keyword evidence="5 6" id="KW-0012">Acyltransferase</keyword>
<dbReference type="InterPro" id="IPR011004">
    <property type="entry name" value="Trimer_LpxA-like_sf"/>
</dbReference>
<feature type="domain" description="UDP N-acetylglucosamine O-acyltransferase C-terminal" evidence="7">
    <location>
        <begin position="181"/>
        <end position="260"/>
    </location>
</feature>
<dbReference type="PANTHER" id="PTHR43480">
    <property type="entry name" value="ACYL-[ACYL-CARRIER-PROTEIN]--UDP-N-ACETYLGLUCOSAMINE O-ACYLTRANSFERASE"/>
    <property type="match status" value="1"/>
</dbReference>
<dbReference type="GO" id="GO:0016020">
    <property type="term" value="C:membrane"/>
    <property type="evidence" value="ECO:0007669"/>
    <property type="project" value="GOC"/>
</dbReference>
<comment type="similarity">
    <text evidence="6">Belongs to the transferase hexapeptide repeat family. LpxA subfamily.</text>
</comment>
<evidence type="ECO:0000313" key="8">
    <source>
        <dbReference type="EMBL" id="ELY20263.1"/>
    </source>
</evidence>
<dbReference type="EC" id="2.3.1.129" evidence="6"/>
<dbReference type="GO" id="GO:0005737">
    <property type="term" value="C:cytoplasm"/>
    <property type="evidence" value="ECO:0007669"/>
    <property type="project" value="UniProtKB-SubCell"/>
</dbReference>
<gene>
    <name evidence="6" type="primary">lpxA</name>
    <name evidence="8" type="ORF">HALTITAN_3056</name>
</gene>
<dbReference type="PIRSF" id="PIRSF000456">
    <property type="entry name" value="UDP-GlcNAc_acltr"/>
    <property type="match status" value="1"/>
</dbReference>
<comment type="pathway">
    <text evidence="6">Glycolipid biosynthesis; lipid IV(A) biosynthesis; lipid IV(A) from (3R)-3-hydroxytetradecanoyl-[acyl-carrier-protein] and UDP-N-acetyl-alpha-D-glucosamine: step 1/6.</text>
</comment>
<dbReference type="UniPathway" id="UPA00359">
    <property type="reaction ID" value="UER00477"/>
</dbReference>
<evidence type="ECO:0000256" key="6">
    <source>
        <dbReference type="HAMAP-Rule" id="MF_00387"/>
    </source>
</evidence>
<keyword evidence="1 6" id="KW-0444">Lipid biosynthesis</keyword>
<dbReference type="InterPro" id="IPR029098">
    <property type="entry name" value="Acetyltransf_C"/>
</dbReference>
<dbReference type="PATRIC" id="fig|1204738.3.peg.4583"/>
<dbReference type="Pfam" id="PF13720">
    <property type="entry name" value="Acetyltransf_11"/>
    <property type="match status" value="1"/>
</dbReference>